<reference evidence="2 3" key="1">
    <citation type="submission" date="2016-08" db="EMBL/GenBank/DDBJ databases">
        <title>Draft genome sequence of Candidatus Piscirickettsia litoralis, from seawater.</title>
        <authorList>
            <person name="Wan X."/>
            <person name="Lee A.J."/>
            <person name="Hou S."/>
            <person name="Donachie S.P."/>
        </authorList>
    </citation>
    <scope>NUCLEOTIDE SEQUENCE [LARGE SCALE GENOMIC DNA]</scope>
    <source>
        <strain evidence="2 3">Y2</strain>
    </source>
</reference>
<organism evidence="2 3">
    <name type="scientific">Piscirickettsia litoralis</name>
    <dbReference type="NCBI Taxonomy" id="1891921"/>
    <lineage>
        <taxon>Bacteria</taxon>
        <taxon>Pseudomonadati</taxon>
        <taxon>Pseudomonadota</taxon>
        <taxon>Gammaproteobacteria</taxon>
        <taxon>Thiotrichales</taxon>
        <taxon>Piscirickettsiaceae</taxon>
        <taxon>Piscirickettsia</taxon>
    </lineage>
</organism>
<accession>A0ABX2ZYH8</accession>
<evidence type="ECO:0000313" key="2">
    <source>
        <dbReference type="EMBL" id="ODN41667.1"/>
    </source>
</evidence>
<dbReference type="InterPro" id="IPR038727">
    <property type="entry name" value="NadR/Ttd14_AAA_dom"/>
</dbReference>
<dbReference type="EMBL" id="MDTU01000001">
    <property type="protein sequence ID" value="ODN41667.1"/>
    <property type="molecule type" value="Genomic_DNA"/>
</dbReference>
<dbReference type="SUPFAM" id="SSF52540">
    <property type="entry name" value="P-loop containing nucleoside triphosphate hydrolases"/>
    <property type="match status" value="1"/>
</dbReference>
<evidence type="ECO:0000259" key="1">
    <source>
        <dbReference type="Pfam" id="PF13521"/>
    </source>
</evidence>
<proteinExistence type="predicted"/>
<keyword evidence="3" id="KW-1185">Reference proteome</keyword>
<dbReference type="Pfam" id="PF13521">
    <property type="entry name" value="AAA_28"/>
    <property type="match status" value="1"/>
</dbReference>
<dbReference type="RefSeq" id="WP_069311469.1">
    <property type="nucleotide sequence ID" value="NZ_MDTU01000001.1"/>
</dbReference>
<name>A0ABX2ZYH8_9GAMM</name>
<gene>
    <name evidence="2" type="ORF">BGC07_00060</name>
</gene>
<dbReference type="Gene3D" id="3.40.50.300">
    <property type="entry name" value="P-loop containing nucleotide triphosphate hydrolases"/>
    <property type="match status" value="1"/>
</dbReference>
<dbReference type="InterPro" id="IPR027417">
    <property type="entry name" value="P-loop_NTPase"/>
</dbReference>
<dbReference type="Proteomes" id="UP000094329">
    <property type="component" value="Unassembled WGS sequence"/>
</dbReference>
<comment type="caution">
    <text evidence="2">The sequence shown here is derived from an EMBL/GenBank/DDBJ whole genome shotgun (WGS) entry which is preliminary data.</text>
</comment>
<feature type="domain" description="NadR/Ttd14 AAA" evidence="1">
    <location>
        <begin position="2"/>
        <end position="154"/>
    </location>
</feature>
<sequence length="188" mass="21940">MRIAISGTHGVGKTTLIHDLIKRYPKYQFIKEAYYELLDEESGAFALAPTLETMLEQLDRSLEQLDRHAMEDNIIFDRCPVDFIAYAMQATEQESLDIHHHEASERFSQVIELLSQLDLIIFLPITNQASVLYTEENPEYRQAVDNCFKRLYRDDEFGLFPNYNQPKIIEIWGSEQERVEKISTYLAA</sequence>
<evidence type="ECO:0000313" key="3">
    <source>
        <dbReference type="Proteomes" id="UP000094329"/>
    </source>
</evidence>
<protein>
    <recommendedName>
        <fullName evidence="1">NadR/Ttd14 AAA domain-containing protein</fullName>
    </recommendedName>
</protein>